<feature type="compositionally biased region" description="Acidic residues" evidence="2">
    <location>
        <begin position="59"/>
        <end position="74"/>
    </location>
</feature>
<dbReference type="InterPro" id="IPR013083">
    <property type="entry name" value="Znf_RING/FYVE/PHD"/>
</dbReference>
<evidence type="ECO:0000256" key="2">
    <source>
        <dbReference type="SAM" id="MobiDB-lite"/>
    </source>
</evidence>
<sequence>MTNKKIAKKKPLPCAICDKTLGKTKVKLQCLNCKKWAHKECTGAQSNWTCADCEKEVSTTEDDTDSENEAEDSSSSEPEATPKHKKSPRTHTKITLNDVMKKLEKIETKHDELLKKFQGILEENTKLRDEIKNLKTKQQKLEKQTVNSITESNKTKQEKLSNNIIVQGLENVNSTDYKKLITKIGDECNFRITESDIKEVHNIGKDASKMQLKVQFSTTEAKEFKGPD</sequence>
<feature type="coiled-coil region" evidence="1">
    <location>
        <begin position="96"/>
        <end position="144"/>
    </location>
</feature>
<protein>
    <recommendedName>
        <fullName evidence="3">Phorbol-ester/DAG-type domain-containing protein</fullName>
    </recommendedName>
</protein>
<dbReference type="PROSITE" id="PS50081">
    <property type="entry name" value="ZF_DAG_PE_2"/>
    <property type="match status" value="1"/>
</dbReference>
<evidence type="ECO:0000256" key="1">
    <source>
        <dbReference type="SAM" id="Coils"/>
    </source>
</evidence>
<proteinExistence type="predicted"/>
<keyword evidence="5" id="KW-1185">Reference proteome</keyword>
<dbReference type="AlphaFoldDB" id="A0A9P0AZZ6"/>
<name>A0A9P0AZZ6_BRAAE</name>
<dbReference type="SUPFAM" id="SSF57903">
    <property type="entry name" value="FYVE/PHD zinc finger"/>
    <property type="match status" value="1"/>
</dbReference>
<organism evidence="4 5">
    <name type="scientific">Brassicogethes aeneus</name>
    <name type="common">Rape pollen beetle</name>
    <name type="synonym">Meligethes aeneus</name>
    <dbReference type="NCBI Taxonomy" id="1431903"/>
    <lineage>
        <taxon>Eukaryota</taxon>
        <taxon>Metazoa</taxon>
        <taxon>Ecdysozoa</taxon>
        <taxon>Arthropoda</taxon>
        <taxon>Hexapoda</taxon>
        <taxon>Insecta</taxon>
        <taxon>Pterygota</taxon>
        <taxon>Neoptera</taxon>
        <taxon>Endopterygota</taxon>
        <taxon>Coleoptera</taxon>
        <taxon>Polyphaga</taxon>
        <taxon>Cucujiformia</taxon>
        <taxon>Nitidulidae</taxon>
        <taxon>Meligethinae</taxon>
        <taxon>Brassicogethes</taxon>
    </lineage>
</organism>
<dbReference type="InterPro" id="IPR002219">
    <property type="entry name" value="PKC_DAG/PE"/>
</dbReference>
<dbReference type="Gene3D" id="3.30.40.10">
    <property type="entry name" value="Zinc/RING finger domain, C3HC4 (zinc finger)"/>
    <property type="match status" value="1"/>
</dbReference>
<evidence type="ECO:0000313" key="5">
    <source>
        <dbReference type="Proteomes" id="UP001154078"/>
    </source>
</evidence>
<evidence type="ECO:0000259" key="3">
    <source>
        <dbReference type="PROSITE" id="PS50081"/>
    </source>
</evidence>
<dbReference type="OrthoDB" id="6810071at2759"/>
<evidence type="ECO:0000313" key="4">
    <source>
        <dbReference type="EMBL" id="CAH0553448.1"/>
    </source>
</evidence>
<dbReference type="Proteomes" id="UP001154078">
    <property type="component" value="Chromosome 3"/>
</dbReference>
<gene>
    <name evidence="4" type="ORF">MELIAE_LOCUS5436</name>
</gene>
<feature type="region of interest" description="Disordered" evidence="2">
    <location>
        <begin position="57"/>
        <end position="91"/>
    </location>
</feature>
<dbReference type="InterPro" id="IPR011011">
    <property type="entry name" value="Znf_FYVE_PHD"/>
</dbReference>
<dbReference type="CDD" id="cd15489">
    <property type="entry name" value="PHD_SF"/>
    <property type="match status" value="1"/>
</dbReference>
<keyword evidence="1" id="KW-0175">Coiled coil</keyword>
<accession>A0A9P0AZZ6</accession>
<reference evidence="4" key="1">
    <citation type="submission" date="2021-12" db="EMBL/GenBank/DDBJ databases">
        <authorList>
            <person name="King R."/>
        </authorList>
    </citation>
    <scope>NUCLEOTIDE SEQUENCE</scope>
</reference>
<feature type="domain" description="Phorbol-ester/DAG-type" evidence="3">
    <location>
        <begin position="1"/>
        <end position="50"/>
    </location>
</feature>
<dbReference type="EMBL" id="OV121134">
    <property type="protein sequence ID" value="CAH0553448.1"/>
    <property type="molecule type" value="Genomic_DNA"/>
</dbReference>